<keyword evidence="8" id="KW-1185">Reference proteome</keyword>
<evidence type="ECO:0000259" key="5">
    <source>
        <dbReference type="Pfam" id="PF00549"/>
    </source>
</evidence>
<dbReference type="GO" id="GO:0046872">
    <property type="term" value="F:metal ion binding"/>
    <property type="evidence" value="ECO:0007669"/>
    <property type="project" value="UniProtKB-KW"/>
</dbReference>
<dbReference type="Gene3D" id="3.30.1490.20">
    <property type="entry name" value="ATP-grasp fold, A domain"/>
    <property type="match status" value="1"/>
</dbReference>
<dbReference type="SUPFAM" id="SSF52210">
    <property type="entry name" value="Succinyl-CoA synthetase domains"/>
    <property type="match status" value="1"/>
</dbReference>
<evidence type="ECO:0000259" key="6">
    <source>
        <dbReference type="Pfam" id="PF08442"/>
    </source>
</evidence>
<evidence type="ECO:0000256" key="3">
    <source>
        <dbReference type="ARBA" id="ARBA00022741"/>
    </source>
</evidence>
<dbReference type="InterPro" id="IPR016102">
    <property type="entry name" value="Succinyl-CoA_synth-like"/>
</dbReference>
<evidence type="ECO:0000256" key="2">
    <source>
        <dbReference type="ARBA" id="ARBA00022723"/>
    </source>
</evidence>
<dbReference type="Pfam" id="PF00549">
    <property type="entry name" value="Ligase_CoA"/>
    <property type="match status" value="1"/>
</dbReference>
<dbReference type="InterPro" id="IPR013650">
    <property type="entry name" value="ATP-grasp_succ-CoA_synth-type"/>
</dbReference>
<gene>
    <name evidence="7" type="ORF">D1868_00175</name>
</gene>
<dbReference type="PIRSF" id="PIRSF001554">
    <property type="entry name" value="SucCS_beta"/>
    <property type="match status" value="1"/>
</dbReference>
<evidence type="ECO:0000256" key="1">
    <source>
        <dbReference type="ARBA" id="ARBA00022598"/>
    </source>
</evidence>
<proteinExistence type="predicted"/>
<keyword evidence="1 7" id="KW-0436">Ligase</keyword>
<accession>A0A650CLJ9</accession>
<dbReference type="InterPro" id="IPR017866">
    <property type="entry name" value="Succ-CoA_synthase_bsu_CS"/>
</dbReference>
<dbReference type="GeneID" id="42797445"/>
<dbReference type="Gene3D" id="3.40.50.261">
    <property type="entry name" value="Succinyl-CoA synthetase domains"/>
    <property type="match status" value="1"/>
</dbReference>
<organism evidence="7 8">
    <name type="scientific">Stygiolobus azoricus</name>
    <dbReference type="NCBI Taxonomy" id="41675"/>
    <lineage>
        <taxon>Archaea</taxon>
        <taxon>Thermoproteota</taxon>
        <taxon>Thermoprotei</taxon>
        <taxon>Sulfolobales</taxon>
        <taxon>Sulfolobaceae</taxon>
        <taxon>Stygiolobus</taxon>
    </lineage>
</organism>
<dbReference type="GO" id="GO:0042709">
    <property type="term" value="C:succinate-CoA ligase complex"/>
    <property type="evidence" value="ECO:0007669"/>
    <property type="project" value="TreeGrafter"/>
</dbReference>
<dbReference type="EMBL" id="CP045483">
    <property type="protein sequence ID" value="QGR18565.1"/>
    <property type="molecule type" value="Genomic_DNA"/>
</dbReference>
<dbReference type="RefSeq" id="WP_156004748.1">
    <property type="nucleotide sequence ID" value="NZ_CP045483.1"/>
</dbReference>
<dbReference type="PROSITE" id="PS01217">
    <property type="entry name" value="SUCCINYL_COA_LIG_3"/>
    <property type="match status" value="1"/>
</dbReference>
<dbReference type="GO" id="GO:0005524">
    <property type="term" value="F:ATP binding"/>
    <property type="evidence" value="ECO:0007669"/>
    <property type="project" value="InterPro"/>
</dbReference>
<dbReference type="GO" id="GO:0004775">
    <property type="term" value="F:succinate-CoA ligase (ADP-forming) activity"/>
    <property type="evidence" value="ECO:0007669"/>
    <property type="project" value="TreeGrafter"/>
</dbReference>
<dbReference type="PANTHER" id="PTHR11815:SF10">
    <property type="entry name" value="SUCCINATE--COA LIGASE [GDP-FORMING] SUBUNIT BETA, MITOCHONDRIAL"/>
    <property type="match status" value="1"/>
</dbReference>
<keyword evidence="3" id="KW-0547">Nucleotide-binding</keyword>
<dbReference type="Gene3D" id="3.30.470.20">
    <property type="entry name" value="ATP-grasp fold, B domain"/>
    <property type="match status" value="1"/>
</dbReference>
<reference evidence="7 8" key="1">
    <citation type="submission" date="2019-10" db="EMBL/GenBank/DDBJ databases">
        <title>Genome Sequences from Six Type Strain Members of the Archaeal Family Sulfolobaceae: Acidianus ambivalens, Acidianus infernus, Metallosphaera prunae, Stygiolobus azoricus, Sulfolobus metallicus, and Sulfurisphaera ohwakuensis.</title>
        <authorList>
            <person name="Counts J.A."/>
            <person name="Kelly R.M."/>
        </authorList>
    </citation>
    <scope>NUCLEOTIDE SEQUENCE [LARGE SCALE GENOMIC DNA]</scope>
    <source>
        <strain evidence="7 8">FC6</strain>
    </source>
</reference>
<dbReference type="InterPro" id="IPR005811">
    <property type="entry name" value="SUCC_ACL_C"/>
</dbReference>
<protein>
    <submittedName>
        <fullName evidence="7">Succinate--CoA ligase subunit beta</fullName>
    </submittedName>
</protein>
<dbReference type="AlphaFoldDB" id="A0A650CLJ9"/>
<dbReference type="InterPro" id="IPR005809">
    <property type="entry name" value="Succ_CoA_ligase-like_bsu"/>
</dbReference>
<dbReference type="Proteomes" id="UP000423396">
    <property type="component" value="Chromosome"/>
</dbReference>
<dbReference type="SUPFAM" id="SSF56059">
    <property type="entry name" value="Glutathione synthetase ATP-binding domain-like"/>
    <property type="match status" value="1"/>
</dbReference>
<dbReference type="GO" id="GO:0006099">
    <property type="term" value="P:tricarboxylic acid cycle"/>
    <property type="evidence" value="ECO:0007669"/>
    <property type="project" value="InterPro"/>
</dbReference>
<dbReference type="PANTHER" id="PTHR11815">
    <property type="entry name" value="SUCCINYL-COA SYNTHETASE BETA CHAIN"/>
    <property type="match status" value="1"/>
</dbReference>
<name>A0A650CLJ9_9CREN</name>
<evidence type="ECO:0000313" key="8">
    <source>
        <dbReference type="Proteomes" id="UP000423396"/>
    </source>
</evidence>
<dbReference type="Pfam" id="PF08442">
    <property type="entry name" value="ATP-grasp_2"/>
    <property type="match status" value="1"/>
</dbReference>
<evidence type="ECO:0000256" key="4">
    <source>
        <dbReference type="ARBA" id="ARBA00022842"/>
    </source>
</evidence>
<evidence type="ECO:0000313" key="7">
    <source>
        <dbReference type="EMBL" id="QGR18565.1"/>
    </source>
</evidence>
<dbReference type="OrthoDB" id="146449at2157"/>
<keyword evidence="4" id="KW-0460">Magnesium</keyword>
<feature type="domain" description="ATP-grasp fold succinyl-CoA synthetase-type" evidence="6">
    <location>
        <begin position="2"/>
        <end position="169"/>
    </location>
</feature>
<keyword evidence="2" id="KW-0479">Metal-binding</keyword>
<sequence length="337" mass="37313">MKLYEYEGKEIFKLVGIPVPRGVVTDKPIKWDGKAVVKSQLLEGGRGKKGLVRVTQDVYNTVLELQKLGVSKFLVEEYIPHDREIYLSCLIDREAVEPIIVASPEGGVDVERAKNIRIFHIPIERGVRDFDVLEIEKYLDVKGLKPIIQGLYRIVTEFEAELAEINPLAVTESGLVALDSKVILEDNALFRHQDLLEKLGRSYEKSDSYVELDGDIGIIGNGAGLTMATMDMVKLMGGNPADFLDIGGGAGSDKVEESIIRLAKNPKVKKIVMNVYCGITRCDEVAQGIIKALEKVKIPIYVRIVGTNEEEGRKLLSQRGISVYEDPITCIGDAVRS</sequence>
<dbReference type="KEGG" id="sazo:D1868_00175"/>
<dbReference type="InterPro" id="IPR013815">
    <property type="entry name" value="ATP_grasp_subdomain_1"/>
</dbReference>
<dbReference type="GO" id="GO:0006104">
    <property type="term" value="P:succinyl-CoA metabolic process"/>
    <property type="evidence" value="ECO:0007669"/>
    <property type="project" value="TreeGrafter"/>
</dbReference>
<feature type="domain" description="ATP-citrate synthase/succinyl-CoA ligase C-terminal" evidence="5">
    <location>
        <begin position="221"/>
        <end position="325"/>
    </location>
</feature>